<comment type="catalytic activity">
    <reaction evidence="11 12">
        <text>L-threonyl-[protein] + FAD = FMN-L-threonyl-[protein] + AMP + H(+)</text>
        <dbReference type="Rhea" id="RHEA:36847"/>
        <dbReference type="Rhea" id="RHEA-COMP:11060"/>
        <dbReference type="Rhea" id="RHEA-COMP:11061"/>
        <dbReference type="ChEBI" id="CHEBI:15378"/>
        <dbReference type="ChEBI" id="CHEBI:30013"/>
        <dbReference type="ChEBI" id="CHEBI:57692"/>
        <dbReference type="ChEBI" id="CHEBI:74257"/>
        <dbReference type="ChEBI" id="CHEBI:456215"/>
        <dbReference type="EC" id="2.7.1.180"/>
    </reaction>
</comment>
<sequence>MTSLTRHPDYWRGHFIAMASDCELLIDPCPESRARALLVAAERRVRAIEQKYSRYREDNLVARLHRAEGKPVAIDGETLSLLTFADHCYRLSDGLFDLTSGVLRRAWRFDGCDRLPSQGEIDALLPLIGWERVRYDDSTLSLPAGMELDFGGIGKEYAVDQVAAELARQAPSLSVLVNFGGDIAISVPRAPERPPWQVGIATPSKPTQASYPLTLRHGALATSGDSQRFLRHGGVRYSHILNPKTGWATRSGPAQVTVAGQSCLQAGLLATLALLHETEAEAFIRAQQVPYWIQP</sequence>
<comment type="caution">
    <text evidence="14">The sequence shown here is derived from an EMBL/GenBank/DDBJ whole genome shotgun (WGS) entry which is preliminary data.</text>
</comment>
<proteinExistence type="inferred from homology"/>
<evidence type="ECO:0000256" key="1">
    <source>
        <dbReference type="ARBA" id="ARBA00001946"/>
    </source>
</evidence>
<dbReference type="EC" id="2.7.1.180" evidence="3 12"/>
<dbReference type="Gene3D" id="3.10.520.10">
    <property type="entry name" value="ApbE-like domains"/>
    <property type="match status" value="1"/>
</dbReference>
<evidence type="ECO:0000256" key="12">
    <source>
        <dbReference type="PIRNR" id="PIRNR006268"/>
    </source>
</evidence>
<protein>
    <recommendedName>
        <fullName evidence="4 12">FAD:protein FMN transferase</fullName>
        <ecNumber evidence="3 12">2.7.1.180</ecNumber>
    </recommendedName>
    <alternativeName>
        <fullName evidence="10 12">Flavin transferase</fullName>
    </alternativeName>
</protein>
<dbReference type="InterPro" id="IPR024932">
    <property type="entry name" value="ApbE"/>
</dbReference>
<evidence type="ECO:0000256" key="6">
    <source>
        <dbReference type="ARBA" id="ARBA00022679"/>
    </source>
</evidence>
<keyword evidence="7 12" id="KW-0479">Metal-binding</keyword>
<dbReference type="PANTHER" id="PTHR30040">
    <property type="entry name" value="THIAMINE BIOSYNTHESIS LIPOPROTEIN APBE"/>
    <property type="match status" value="1"/>
</dbReference>
<reference evidence="15" key="1">
    <citation type="journal article" date="2019" name="Int. J. Syst. Evol. Microbiol.">
        <title>The Global Catalogue of Microorganisms (GCM) 10K type strain sequencing project: providing services to taxonomists for standard genome sequencing and annotation.</title>
        <authorList>
            <consortium name="The Broad Institute Genomics Platform"/>
            <consortium name="The Broad Institute Genome Sequencing Center for Infectious Disease"/>
            <person name="Wu L."/>
            <person name="Ma J."/>
        </authorList>
    </citation>
    <scope>NUCLEOTIDE SEQUENCE [LARGE SCALE GENOMIC DNA]</scope>
    <source>
        <strain evidence="15">JCM 18720</strain>
    </source>
</reference>
<organism evidence="14 15">
    <name type="scientific">Ferrimonas gelatinilytica</name>
    <dbReference type="NCBI Taxonomy" id="1255257"/>
    <lineage>
        <taxon>Bacteria</taxon>
        <taxon>Pseudomonadati</taxon>
        <taxon>Pseudomonadota</taxon>
        <taxon>Gammaproteobacteria</taxon>
        <taxon>Alteromonadales</taxon>
        <taxon>Ferrimonadaceae</taxon>
        <taxon>Ferrimonas</taxon>
    </lineage>
</organism>
<dbReference type="PIRSF" id="PIRSF006268">
    <property type="entry name" value="ApbE"/>
    <property type="match status" value="1"/>
</dbReference>
<accession>A0ABP9RUI6</accession>
<keyword evidence="6 12" id="KW-0808">Transferase</keyword>
<evidence type="ECO:0000256" key="10">
    <source>
        <dbReference type="ARBA" id="ARBA00031306"/>
    </source>
</evidence>
<keyword evidence="15" id="KW-1185">Reference proteome</keyword>
<keyword evidence="5 12" id="KW-0285">Flavoprotein</keyword>
<evidence type="ECO:0000256" key="11">
    <source>
        <dbReference type="ARBA" id="ARBA00048540"/>
    </source>
</evidence>
<evidence type="ECO:0000313" key="15">
    <source>
        <dbReference type="Proteomes" id="UP001501600"/>
    </source>
</evidence>
<evidence type="ECO:0000256" key="2">
    <source>
        <dbReference type="ARBA" id="ARBA00008282"/>
    </source>
</evidence>
<evidence type="ECO:0000256" key="5">
    <source>
        <dbReference type="ARBA" id="ARBA00022630"/>
    </source>
</evidence>
<evidence type="ECO:0000256" key="8">
    <source>
        <dbReference type="ARBA" id="ARBA00022827"/>
    </source>
</evidence>
<name>A0ABP9RUI6_9GAMM</name>
<evidence type="ECO:0000256" key="13">
    <source>
        <dbReference type="SAM" id="Coils"/>
    </source>
</evidence>
<evidence type="ECO:0000256" key="4">
    <source>
        <dbReference type="ARBA" id="ARBA00016337"/>
    </source>
</evidence>
<evidence type="ECO:0000256" key="7">
    <source>
        <dbReference type="ARBA" id="ARBA00022723"/>
    </source>
</evidence>
<evidence type="ECO:0000313" key="14">
    <source>
        <dbReference type="EMBL" id="GAA5187455.1"/>
    </source>
</evidence>
<gene>
    <name evidence="14" type="ORF">GCM10025772_05110</name>
</gene>
<dbReference type="Pfam" id="PF02424">
    <property type="entry name" value="ApbE"/>
    <property type="match status" value="1"/>
</dbReference>
<keyword evidence="8 12" id="KW-0274">FAD</keyword>
<dbReference type="InterPro" id="IPR003374">
    <property type="entry name" value="ApbE-like_sf"/>
</dbReference>
<feature type="coiled-coil region" evidence="13">
    <location>
        <begin position="31"/>
        <end position="58"/>
    </location>
</feature>
<evidence type="ECO:0000256" key="9">
    <source>
        <dbReference type="ARBA" id="ARBA00022842"/>
    </source>
</evidence>
<comment type="cofactor">
    <cofactor evidence="1">
        <name>Mg(2+)</name>
        <dbReference type="ChEBI" id="CHEBI:18420"/>
    </cofactor>
</comment>
<keyword evidence="9 12" id="KW-0460">Magnesium</keyword>
<dbReference type="GO" id="GO:0016740">
    <property type="term" value="F:transferase activity"/>
    <property type="evidence" value="ECO:0007669"/>
    <property type="project" value="UniProtKB-KW"/>
</dbReference>
<keyword evidence="13" id="KW-0175">Coiled coil</keyword>
<dbReference type="Proteomes" id="UP001501600">
    <property type="component" value="Unassembled WGS sequence"/>
</dbReference>
<dbReference type="PANTHER" id="PTHR30040:SF2">
    <property type="entry name" value="FAD:PROTEIN FMN TRANSFERASE"/>
    <property type="match status" value="1"/>
</dbReference>
<dbReference type="RefSeq" id="WP_345315478.1">
    <property type="nucleotide sequence ID" value="NZ_BAABLF010000005.1"/>
</dbReference>
<dbReference type="EMBL" id="BAABLF010000005">
    <property type="protein sequence ID" value="GAA5187455.1"/>
    <property type="molecule type" value="Genomic_DNA"/>
</dbReference>
<evidence type="ECO:0000256" key="3">
    <source>
        <dbReference type="ARBA" id="ARBA00011955"/>
    </source>
</evidence>
<comment type="similarity">
    <text evidence="2 12">Belongs to the ApbE family.</text>
</comment>
<dbReference type="SUPFAM" id="SSF143631">
    <property type="entry name" value="ApbE-like"/>
    <property type="match status" value="1"/>
</dbReference>